<protein>
    <submittedName>
        <fullName evidence="1">Regulator of chromosome condensation 1/beta-lactamase-inhibitor protein II</fullName>
    </submittedName>
</protein>
<dbReference type="EMBL" id="JAGIZQ010000006">
    <property type="protein sequence ID" value="KAH6623593.1"/>
    <property type="molecule type" value="Genomic_DNA"/>
</dbReference>
<proteinExistence type="predicted"/>
<dbReference type="Proteomes" id="UP000724584">
    <property type="component" value="Unassembled WGS sequence"/>
</dbReference>
<sequence>MHMMASTLRSRAAAALRRSSSVRSTTPGSSQWIRHSSSSGPTRRSGARTYGLLTAVFVAGAGALWAHPYFIGQPEPAGPKHLEQAEIIYEKPRKKAASKEESRDIVSSPHLQVRRSWEHPGVYAWGSNTGKVVAPDSDESVIKTPRRIPYFDGQILRDLKLDRDFGVAVTEKGDLLQWGTGFSKDAVAPTATLTGKDIAKVAISQDRIIALSSHGSVYSIPVAKSDQATGEKQISKSSWLPFWSSETATSYRPLNPPNLGWREKIVDVKSGLHHCLLLTSKGRVFSAASSSEEFPSKGQLGVPGLTWQTRPPGPYDQPHEVKSLNGFNIKSIAAGAFHSLALDDKGMVFSFGDNTTGQLGRETPVGAAVDTPSALPINKLYSGTNLLPKVTGIAAGGQNSYFTVDATKTQSQAPSEAGRTVADTWACGAGIHGGLGTGKWTHISTTPTKIKSLSSLYEFDEKTNHVTPIRLAQLAVGSTHACAILDNLTRLTAPRGSGSGGSETDTNFGADVLWWGGNEHYQLGTGKRNNANVPVYIGPLDGGGGGGGGHADAQLGRTTGEEQQHRFQITPRTKVRLGPDGKGRSASVEQKVECGRFVTAVYSAA</sequence>
<evidence type="ECO:0000313" key="1">
    <source>
        <dbReference type="EMBL" id="KAH6623593.1"/>
    </source>
</evidence>
<reference evidence="1 2" key="1">
    <citation type="journal article" date="2021" name="Nat. Commun.">
        <title>Genetic determinants of endophytism in the Arabidopsis root mycobiome.</title>
        <authorList>
            <person name="Mesny F."/>
            <person name="Miyauchi S."/>
            <person name="Thiergart T."/>
            <person name="Pickel B."/>
            <person name="Atanasova L."/>
            <person name="Karlsson M."/>
            <person name="Huettel B."/>
            <person name="Barry K.W."/>
            <person name="Haridas S."/>
            <person name="Chen C."/>
            <person name="Bauer D."/>
            <person name="Andreopoulos W."/>
            <person name="Pangilinan J."/>
            <person name="LaButti K."/>
            <person name="Riley R."/>
            <person name="Lipzen A."/>
            <person name="Clum A."/>
            <person name="Drula E."/>
            <person name="Henrissat B."/>
            <person name="Kohler A."/>
            <person name="Grigoriev I.V."/>
            <person name="Martin F.M."/>
            <person name="Hacquard S."/>
        </authorList>
    </citation>
    <scope>NUCLEOTIDE SEQUENCE [LARGE SCALE GENOMIC DNA]</scope>
    <source>
        <strain evidence="1 2">MPI-SDFR-AT-0079</strain>
    </source>
</reference>
<organism evidence="1 2">
    <name type="scientific">Chaetomium tenue</name>
    <dbReference type="NCBI Taxonomy" id="1854479"/>
    <lineage>
        <taxon>Eukaryota</taxon>
        <taxon>Fungi</taxon>
        <taxon>Dikarya</taxon>
        <taxon>Ascomycota</taxon>
        <taxon>Pezizomycotina</taxon>
        <taxon>Sordariomycetes</taxon>
        <taxon>Sordariomycetidae</taxon>
        <taxon>Sordariales</taxon>
        <taxon>Chaetomiaceae</taxon>
        <taxon>Chaetomium</taxon>
    </lineage>
</organism>
<accession>A0ACB7P152</accession>
<name>A0ACB7P152_9PEZI</name>
<keyword evidence="2" id="KW-1185">Reference proteome</keyword>
<gene>
    <name evidence="1" type="ORF">F5144DRAFT_518826</name>
</gene>
<evidence type="ECO:0000313" key="2">
    <source>
        <dbReference type="Proteomes" id="UP000724584"/>
    </source>
</evidence>
<comment type="caution">
    <text evidence="1">The sequence shown here is derived from an EMBL/GenBank/DDBJ whole genome shotgun (WGS) entry which is preliminary data.</text>
</comment>